<keyword evidence="1" id="KW-0812">Transmembrane</keyword>
<evidence type="ECO:0008006" key="4">
    <source>
        <dbReference type="Google" id="ProtNLM"/>
    </source>
</evidence>
<protein>
    <recommendedName>
        <fullName evidence="4">Phosphatidylglycerophosphatase</fullName>
    </recommendedName>
</protein>
<feature type="transmembrane region" description="Helical" evidence="1">
    <location>
        <begin position="198"/>
        <end position="218"/>
    </location>
</feature>
<feature type="transmembrane region" description="Helical" evidence="1">
    <location>
        <begin position="12"/>
        <end position="31"/>
    </location>
</feature>
<dbReference type="KEGG" id="aplt:ANPL_03385"/>
<sequence length="239" mass="26138">MLGSLFRLVLKLVSAILPVRLVNTFLGVGYLPAWQEHWASLLVLIVTHVSCYIVQGSPPSLAGAAFNSGLIIAPFFLQVALGLLVLGVVSMFIYNNERGSGESLGDAVVIQIAFGQLLTAAVSMPAVVTIYEGVIYLYNKVCIGIFMCPIWFNYFMNFTVFFVIPFVFFNLVIVIKPWPMSTLQLRYNNCVSVMSEGAVLALYSAIAMYIIAFVFLGLQVTSAIKYGQAVLYLAFTGVA</sequence>
<accession>A0A858PYR3</accession>
<name>A0A858PYR3_9RICK</name>
<evidence type="ECO:0000256" key="1">
    <source>
        <dbReference type="SAM" id="Phobius"/>
    </source>
</evidence>
<keyword evidence="3" id="KW-1185">Reference proteome</keyword>
<keyword evidence="1" id="KW-1133">Transmembrane helix</keyword>
<organism evidence="2 3">
    <name type="scientific">Anaplasma platys</name>
    <dbReference type="NCBI Taxonomy" id="949"/>
    <lineage>
        <taxon>Bacteria</taxon>
        <taxon>Pseudomonadati</taxon>
        <taxon>Pseudomonadota</taxon>
        <taxon>Alphaproteobacteria</taxon>
        <taxon>Rickettsiales</taxon>
        <taxon>Anaplasmataceae</taxon>
        <taxon>Anaplasma</taxon>
    </lineage>
</organism>
<evidence type="ECO:0000313" key="3">
    <source>
        <dbReference type="Proteomes" id="UP000500930"/>
    </source>
</evidence>
<feature type="transmembrane region" description="Helical" evidence="1">
    <location>
        <begin position="107"/>
        <end position="128"/>
    </location>
</feature>
<feature type="transmembrane region" description="Helical" evidence="1">
    <location>
        <begin position="75"/>
        <end position="95"/>
    </location>
</feature>
<dbReference type="RefSeq" id="WP_169193347.1">
    <property type="nucleotide sequence ID" value="NZ_CP046391.1"/>
</dbReference>
<feature type="transmembrane region" description="Helical" evidence="1">
    <location>
        <begin position="38"/>
        <end position="55"/>
    </location>
</feature>
<feature type="transmembrane region" description="Helical" evidence="1">
    <location>
        <begin position="159"/>
        <end position="178"/>
    </location>
</feature>
<gene>
    <name evidence="2" type="ORF">ANPL_03385</name>
</gene>
<reference evidence="2 3" key="1">
    <citation type="journal article" date="2020" name="Pathogens">
        <title>First Whole Genome Sequence of Anaplasma platys, an Obligate Intracellular Rickettsial Pathogen of Dogs.</title>
        <authorList>
            <person name="Llanes A."/>
            <person name="Rajeev S."/>
        </authorList>
    </citation>
    <scope>NUCLEOTIDE SEQUENCE [LARGE SCALE GENOMIC DNA]</scope>
    <source>
        <strain evidence="2 3">S3</strain>
    </source>
</reference>
<keyword evidence="1" id="KW-0472">Membrane</keyword>
<evidence type="ECO:0000313" key="2">
    <source>
        <dbReference type="EMBL" id="QJC27735.1"/>
    </source>
</evidence>
<dbReference type="EMBL" id="CP046391">
    <property type="protein sequence ID" value="QJC27735.1"/>
    <property type="molecule type" value="Genomic_DNA"/>
</dbReference>
<dbReference type="Proteomes" id="UP000500930">
    <property type="component" value="Chromosome"/>
</dbReference>
<dbReference type="AlphaFoldDB" id="A0A858PYR3"/>
<proteinExistence type="predicted"/>